<evidence type="ECO:0000313" key="2">
    <source>
        <dbReference type="Proteomes" id="UP000887458"/>
    </source>
</evidence>
<reference evidence="1 2" key="1">
    <citation type="journal article" date="2018" name="J. Allergy Clin. Immunol.">
        <title>High-quality assembly of Dermatophagoides pteronyssinus genome and transcriptome reveals a wide range of novel allergens.</title>
        <authorList>
            <person name="Liu X.Y."/>
            <person name="Yang K.Y."/>
            <person name="Wang M.Q."/>
            <person name="Kwok J.S."/>
            <person name="Zeng X."/>
            <person name="Yang Z."/>
            <person name="Xiao X.J."/>
            <person name="Lau C.P."/>
            <person name="Li Y."/>
            <person name="Huang Z.M."/>
            <person name="Ba J.G."/>
            <person name="Yim A.K."/>
            <person name="Ouyang C.Y."/>
            <person name="Ngai S.M."/>
            <person name="Chan T.F."/>
            <person name="Leung E.L."/>
            <person name="Liu L."/>
            <person name="Liu Z.G."/>
            <person name="Tsui S.K."/>
        </authorList>
    </citation>
    <scope>NUCLEOTIDE SEQUENCE [LARGE SCALE GENOMIC DNA]</scope>
    <source>
        <tissue evidence="1">Whole mite body</tissue>
    </source>
</reference>
<sequence length="133" mass="13600">MATIFHYCFISFNIIDPLSLIVTIFSFKIEHFNHDESDSLLDGSSKDLLPVASRNSPIRCFNAATKSIGDVGRLNFGDNGCSGGGGLVGCINVPIFPQGGSGGGGGGGGGIVPLPEGGGGGVVGKYHFTIKIL</sequence>
<proteinExistence type="predicted"/>
<reference evidence="1 2" key="2">
    <citation type="journal article" date="2022" name="Mol. Biol. Evol.">
        <title>Comparative Genomics Reveals Insights into the Divergent Evolution of Astigmatic Mites and Household Pest Adaptations.</title>
        <authorList>
            <person name="Xiong Q."/>
            <person name="Wan A.T."/>
            <person name="Liu X."/>
            <person name="Fung C.S."/>
            <person name="Xiao X."/>
            <person name="Malainual N."/>
            <person name="Hou J."/>
            <person name="Wang L."/>
            <person name="Wang M."/>
            <person name="Yang K.Y."/>
            <person name="Cui Y."/>
            <person name="Leung E.L."/>
            <person name="Nong W."/>
            <person name="Shin S.K."/>
            <person name="Au S.W."/>
            <person name="Jeong K.Y."/>
            <person name="Chew F.T."/>
            <person name="Hui J.H."/>
            <person name="Leung T.F."/>
            <person name="Tungtrongchitr A."/>
            <person name="Zhong N."/>
            <person name="Liu Z."/>
            <person name="Tsui S.K."/>
        </authorList>
    </citation>
    <scope>NUCLEOTIDE SEQUENCE [LARGE SCALE GENOMIC DNA]</scope>
    <source>
        <strain evidence="1">Derp</strain>
    </source>
</reference>
<name>A0ABQ8JMJ8_DERPT</name>
<comment type="caution">
    <text evidence="1">The sequence shown here is derived from an EMBL/GenBank/DDBJ whole genome shotgun (WGS) entry which is preliminary data.</text>
</comment>
<organism evidence="1 2">
    <name type="scientific">Dermatophagoides pteronyssinus</name>
    <name type="common">European house dust mite</name>
    <dbReference type="NCBI Taxonomy" id="6956"/>
    <lineage>
        <taxon>Eukaryota</taxon>
        <taxon>Metazoa</taxon>
        <taxon>Ecdysozoa</taxon>
        <taxon>Arthropoda</taxon>
        <taxon>Chelicerata</taxon>
        <taxon>Arachnida</taxon>
        <taxon>Acari</taxon>
        <taxon>Acariformes</taxon>
        <taxon>Sarcoptiformes</taxon>
        <taxon>Astigmata</taxon>
        <taxon>Psoroptidia</taxon>
        <taxon>Analgoidea</taxon>
        <taxon>Pyroglyphidae</taxon>
        <taxon>Dermatophagoidinae</taxon>
        <taxon>Dermatophagoides</taxon>
    </lineage>
</organism>
<accession>A0ABQ8JMJ8</accession>
<dbReference type="Proteomes" id="UP000887458">
    <property type="component" value="Unassembled WGS sequence"/>
</dbReference>
<keyword evidence="2" id="KW-1185">Reference proteome</keyword>
<protein>
    <submittedName>
        <fullName evidence="1">Uncharacterized protein</fullName>
    </submittedName>
</protein>
<gene>
    <name evidence="1" type="ORF">DERP_005427</name>
</gene>
<dbReference type="EMBL" id="NJHN03000031">
    <property type="protein sequence ID" value="KAH9423844.1"/>
    <property type="molecule type" value="Genomic_DNA"/>
</dbReference>
<evidence type="ECO:0000313" key="1">
    <source>
        <dbReference type="EMBL" id="KAH9423844.1"/>
    </source>
</evidence>